<dbReference type="EMBL" id="CP102294">
    <property type="protein sequence ID" value="UWN57645.1"/>
    <property type="molecule type" value="Genomic_DNA"/>
</dbReference>
<dbReference type="InterPro" id="IPR020095">
    <property type="entry name" value="PsdUridine_synth_TruA_C"/>
</dbReference>
<dbReference type="PIRSF" id="PIRSF001430">
    <property type="entry name" value="tRNA_psdUrid_synth"/>
    <property type="match status" value="1"/>
</dbReference>
<evidence type="ECO:0000259" key="6">
    <source>
        <dbReference type="Pfam" id="PF01416"/>
    </source>
</evidence>
<evidence type="ECO:0000313" key="8">
    <source>
        <dbReference type="Proteomes" id="UP001059295"/>
    </source>
</evidence>
<comment type="function">
    <text evidence="4">Formation of pseudouridine at positions 38, 39 and 40 in the anticodon stem and loop of transfer RNAs.</text>
</comment>
<dbReference type="RefSeq" id="WP_019244940.1">
    <property type="nucleotide sequence ID" value="NZ_CAPH01000005.1"/>
</dbReference>
<keyword evidence="2 4" id="KW-0819">tRNA processing</keyword>
<gene>
    <name evidence="4 7" type="primary">truA</name>
    <name evidence="7" type="ORF">NQ491_02385</name>
</gene>
<keyword evidence="8" id="KW-1185">Reference proteome</keyword>
<dbReference type="PANTHER" id="PTHR11142">
    <property type="entry name" value="PSEUDOURIDYLATE SYNTHASE"/>
    <property type="match status" value="1"/>
</dbReference>
<dbReference type="InterPro" id="IPR020103">
    <property type="entry name" value="PsdUridine_synth_cat_dom_sf"/>
</dbReference>
<dbReference type="Gene3D" id="3.30.70.580">
    <property type="entry name" value="Pseudouridine synthase I, catalytic domain, N-terminal subdomain"/>
    <property type="match status" value="1"/>
</dbReference>
<dbReference type="HAMAP" id="MF_00171">
    <property type="entry name" value="TruA"/>
    <property type="match status" value="1"/>
</dbReference>
<evidence type="ECO:0000256" key="1">
    <source>
        <dbReference type="ARBA" id="ARBA00009375"/>
    </source>
</evidence>
<comment type="caution">
    <text evidence="4">Lacks conserved residue(s) required for the propagation of feature annotation.</text>
</comment>
<dbReference type="CDD" id="cd02570">
    <property type="entry name" value="PseudoU_synth_EcTruA"/>
    <property type="match status" value="1"/>
</dbReference>
<feature type="active site" description="Nucleophile" evidence="4">
    <location>
        <position position="51"/>
    </location>
</feature>
<dbReference type="PANTHER" id="PTHR11142:SF0">
    <property type="entry name" value="TRNA PSEUDOURIDINE SYNTHASE-LIKE 1"/>
    <property type="match status" value="1"/>
</dbReference>
<feature type="binding site" evidence="4">
    <location>
        <position position="110"/>
    </location>
    <ligand>
        <name>substrate</name>
    </ligand>
</feature>
<dbReference type="InterPro" id="IPR020094">
    <property type="entry name" value="TruA/RsuA/RluB/E/F_N"/>
</dbReference>
<evidence type="ECO:0000256" key="3">
    <source>
        <dbReference type="ARBA" id="ARBA00023235"/>
    </source>
</evidence>
<sequence>MRYFLELSYSGKAYCGWQVQPGDPSVQQAVQQALSTLLRHETPVVGAGRTDTGVHASFYVAHFDAERAVDDPARFCYHLNAVLPDDIAVSALRRVRDDAHARFDAVQREYKYYVALRKDPFRRDTAFRYALPLDAERMNEAAALLIGCGDFTSFAKLHSNNKTNVCRVDRARWDREDDLLVFTIAADRFLRNMVRAIVGTLLDVGRGKMSPEDMRAVIDGRSRSLSGCSAPAHGLFLTDVKYPDGIYVDTTN</sequence>
<proteinExistence type="inferred from homology"/>
<evidence type="ECO:0000256" key="2">
    <source>
        <dbReference type="ARBA" id="ARBA00022694"/>
    </source>
</evidence>
<dbReference type="Proteomes" id="UP001059295">
    <property type="component" value="Chromosome"/>
</dbReference>
<evidence type="ECO:0000256" key="5">
    <source>
        <dbReference type="RuleBase" id="RU003792"/>
    </source>
</evidence>
<reference evidence="7" key="1">
    <citation type="journal article" date="2022" name="Cell">
        <title>Design, construction, and in vivo augmentation of a complex gut microbiome.</title>
        <authorList>
            <person name="Cheng A.G."/>
            <person name="Ho P.Y."/>
            <person name="Aranda-Diaz A."/>
            <person name="Jain S."/>
            <person name="Yu F.B."/>
            <person name="Meng X."/>
            <person name="Wang M."/>
            <person name="Iakiviak M."/>
            <person name="Nagashima K."/>
            <person name="Zhao A."/>
            <person name="Murugkar P."/>
            <person name="Patil A."/>
            <person name="Atabakhsh K."/>
            <person name="Weakley A."/>
            <person name="Yan J."/>
            <person name="Brumbaugh A.R."/>
            <person name="Higginbottom S."/>
            <person name="Dimas A."/>
            <person name="Shiver A.L."/>
            <person name="Deutschbauer A."/>
            <person name="Neff N."/>
            <person name="Sonnenburg J.L."/>
            <person name="Huang K.C."/>
            <person name="Fischbach M.A."/>
        </authorList>
    </citation>
    <scope>NUCLEOTIDE SEQUENCE</scope>
    <source>
        <strain evidence="7">AP11</strain>
    </source>
</reference>
<name>A0ABY5V0A7_9BACT</name>
<dbReference type="Gene3D" id="3.30.70.660">
    <property type="entry name" value="Pseudouridine synthase I, catalytic domain, C-terminal subdomain"/>
    <property type="match status" value="1"/>
</dbReference>
<comment type="similarity">
    <text evidence="1 4 5">Belongs to the tRNA pseudouridine synthase TruA family.</text>
</comment>
<accession>A0ABY5V0A7</accession>
<dbReference type="Pfam" id="PF01416">
    <property type="entry name" value="PseudoU_synth_1"/>
    <property type="match status" value="2"/>
</dbReference>
<dbReference type="SUPFAM" id="SSF55120">
    <property type="entry name" value="Pseudouridine synthase"/>
    <property type="match status" value="1"/>
</dbReference>
<dbReference type="GO" id="GO:0160147">
    <property type="term" value="F:tRNA pseudouridine(38-40) synthase activity"/>
    <property type="evidence" value="ECO:0007669"/>
    <property type="project" value="UniProtKB-EC"/>
</dbReference>
<protein>
    <recommendedName>
        <fullName evidence="4">tRNA pseudouridine synthase A</fullName>
        <ecNumber evidence="4">5.4.99.12</ecNumber>
    </recommendedName>
    <alternativeName>
        <fullName evidence="4">tRNA pseudouridine(38-40) synthase</fullName>
    </alternativeName>
    <alternativeName>
        <fullName evidence="4">tRNA pseudouridylate synthase I</fullName>
    </alternativeName>
    <alternativeName>
        <fullName evidence="4">tRNA-uridine isomerase I</fullName>
    </alternativeName>
</protein>
<dbReference type="GeneID" id="82890545"/>
<dbReference type="InterPro" id="IPR020097">
    <property type="entry name" value="PsdUridine_synth_TruA_a/b_dom"/>
</dbReference>
<dbReference type="EC" id="5.4.99.12" evidence="4"/>
<dbReference type="NCBIfam" id="TIGR00071">
    <property type="entry name" value="hisT_truA"/>
    <property type="match status" value="1"/>
</dbReference>
<dbReference type="InterPro" id="IPR001406">
    <property type="entry name" value="PsdUridine_synth_TruA"/>
</dbReference>
<keyword evidence="3 4" id="KW-0413">Isomerase</keyword>
<feature type="domain" description="Pseudouridine synthase I TruA alpha/beta" evidence="6">
    <location>
        <begin position="141"/>
        <end position="243"/>
    </location>
</feature>
<evidence type="ECO:0000313" key="7">
    <source>
        <dbReference type="EMBL" id="UWN57645.1"/>
    </source>
</evidence>
<comment type="catalytic activity">
    <reaction evidence="4 5">
        <text>uridine(38/39/40) in tRNA = pseudouridine(38/39/40) in tRNA</text>
        <dbReference type="Rhea" id="RHEA:22376"/>
        <dbReference type="Rhea" id="RHEA-COMP:10085"/>
        <dbReference type="Rhea" id="RHEA-COMP:10087"/>
        <dbReference type="ChEBI" id="CHEBI:65314"/>
        <dbReference type="ChEBI" id="CHEBI:65315"/>
        <dbReference type="EC" id="5.4.99.12"/>
    </reaction>
</comment>
<organism evidence="7 8">
    <name type="scientific">Alistipes ihumii AP11</name>
    <dbReference type="NCBI Taxonomy" id="1211813"/>
    <lineage>
        <taxon>Bacteria</taxon>
        <taxon>Pseudomonadati</taxon>
        <taxon>Bacteroidota</taxon>
        <taxon>Bacteroidia</taxon>
        <taxon>Bacteroidales</taxon>
        <taxon>Rikenellaceae</taxon>
        <taxon>Alistipes</taxon>
    </lineage>
</organism>
<evidence type="ECO:0000256" key="4">
    <source>
        <dbReference type="HAMAP-Rule" id="MF_00171"/>
    </source>
</evidence>
<feature type="domain" description="Pseudouridine synthase I TruA alpha/beta" evidence="6">
    <location>
        <begin position="8"/>
        <end position="104"/>
    </location>
</feature>
<comment type="subunit">
    <text evidence="4">Homodimer.</text>
</comment>